<evidence type="ECO:0000256" key="9">
    <source>
        <dbReference type="ARBA" id="ARBA00022845"/>
    </source>
</evidence>
<dbReference type="GO" id="GO:0005737">
    <property type="term" value="C:cytoplasm"/>
    <property type="evidence" value="ECO:0007669"/>
    <property type="project" value="UniProtKB-SubCell"/>
</dbReference>
<dbReference type="OrthoDB" id="1521973at2"/>
<dbReference type="GO" id="GO:0043022">
    <property type="term" value="F:ribosome binding"/>
    <property type="evidence" value="ECO:0007669"/>
    <property type="project" value="UniProtKB-UniRule"/>
</dbReference>
<dbReference type="InterPro" id="IPR003593">
    <property type="entry name" value="AAA+_ATPase"/>
</dbReference>
<dbReference type="SUPFAM" id="SSF52540">
    <property type="entry name" value="P-loop containing nucleoside triphosphate hydrolases"/>
    <property type="match status" value="2"/>
</dbReference>
<evidence type="ECO:0000256" key="2">
    <source>
        <dbReference type="ARBA" id="ARBA00022490"/>
    </source>
</evidence>
<dbReference type="GO" id="GO:0000049">
    <property type="term" value="F:tRNA binding"/>
    <property type="evidence" value="ECO:0007669"/>
    <property type="project" value="UniProtKB-UniRule"/>
</dbReference>
<dbReference type="PROSITE" id="PS00211">
    <property type="entry name" value="ABC_TRANSPORTER_1"/>
    <property type="match status" value="1"/>
</dbReference>
<keyword evidence="2 12" id="KW-0963">Cytoplasm</keyword>
<dbReference type="Gene3D" id="3.40.50.300">
    <property type="entry name" value="P-loop containing nucleotide triphosphate hydrolases"/>
    <property type="match status" value="2"/>
</dbReference>
<evidence type="ECO:0000256" key="8">
    <source>
        <dbReference type="ARBA" id="ARBA00022840"/>
    </source>
</evidence>
<dbReference type="EC" id="3.6.1.-" evidence="12"/>
<keyword evidence="5 12" id="KW-0677">Repeat</keyword>
<dbReference type="GO" id="GO:0019843">
    <property type="term" value="F:rRNA binding"/>
    <property type="evidence" value="ECO:0007669"/>
    <property type="project" value="UniProtKB-UniRule"/>
</dbReference>
<dbReference type="RefSeq" id="WP_115816716.1">
    <property type="nucleotide sequence ID" value="NZ_QRDV01000002.1"/>
</dbReference>
<dbReference type="PROSITE" id="PS50893">
    <property type="entry name" value="ABC_TRANSPORTER_2"/>
    <property type="match status" value="2"/>
</dbReference>
<dbReference type="PANTHER" id="PTHR43858:SF1">
    <property type="entry name" value="ABC TRANSPORTER-RELATED PROTEIN"/>
    <property type="match status" value="1"/>
</dbReference>
<evidence type="ECO:0000256" key="4">
    <source>
        <dbReference type="ARBA" id="ARBA00022730"/>
    </source>
</evidence>
<evidence type="ECO:0000256" key="6">
    <source>
        <dbReference type="ARBA" id="ARBA00022741"/>
    </source>
</evidence>
<evidence type="ECO:0000259" key="13">
    <source>
        <dbReference type="PROSITE" id="PS50893"/>
    </source>
</evidence>
<evidence type="ECO:0000256" key="5">
    <source>
        <dbReference type="ARBA" id="ARBA00022737"/>
    </source>
</evidence>
<dbReference type="AlphaFoldDB" id="A0A3D9H7E4"/>
<comment type="domain">
    <text evidence="12">The P-site tRNA interaction motif (PtIM domain) probably interacts with the P-site tRNA(fMet) as well as the 23S rRNA.</text>
</comment>
<feature type="binding site" evidence="12">
    <location>
        <begin position="365"/>
        <end position="372"/>
    </location>
    <ligand>
        <name>ATP</name>
        <dbReference type="ChEBI" id="CHEBI:30616"/>
        <label>2</label>
    </ligand>
</feature>
<comment type="subcellular location">
    <subcellularLocation>
        <location evidence="12">Cytoplasm</location>
    </subcellularLocation>
    <text evidence="12">Associates with ribosomes and polysomes.</text>
</comment>
<keyword evidence="9 12" id="KW-0810">Translation regulation</keyword>
<evidence type="ECO:0000256" key="10">
    <source>
        <dbReference type="ARBA" id="ARBA00022884"/>
    </source>
</evidence>
<dbReference type="HAMAP" id="MF_00847">
    <property type="entry name" value="EttA"/>
    <property type="match status" value="1"/>
</dbReference>
<comment type="similarity">
    <text evidence="1 12">Belongs to the ABC transporter superfamily. ABCF family. Translational throttle EttA subfamily.</text>
</comment>
<keyword evidence="11 12" id="KW-0648">Protein biosynthesis</keyword>
<feature type="domain" description="ABC transporter" evidence="13">
    <location>
        <begin position="9"/>
        <end position="268"/>
    </location>
</feature>
<keyword evidence="6 12" id="KW-0547">Nucleotide-binding</keyword>
<feature type="domain" description="ABC transporter" evidence="13">
    <location>
        <begin position="333"/>
        <end position="559"/>
    </location>
</feature>
<dbReference type="GO" id="GO:0016887">
    <property type="term" value="F:ATP hydrolysis activity"/>
    <property type="evidence" value="ECO:0007669"/>
    <property type="project" value="UniProtKB-UniRule"/>
</dbReference>
<evidence type="ECO:0000313" key="15">
    <source>
        <dbReference type="Proteomes" id="UP000256980"/>
    </source>
</evidence>
<dbReference type="FunFam" id="3.40.50.300:FF:000183">
    <property type="entry name" value="ABC transporter ATP-binding protein yjjK"/>
    <property type="match status" value="1"/>
</dbReference>
<dbReference type="GO" id="GO:0006412">
    <property type="term" value="P:translation"/>
    <property type="evidence" value="ECO:0007669"/>
    <property type="project" value="UniProtKB-KW"/>
</dbReference>
<dbReference type="Pfam" id="PF00005">
    <property type="entry name" value="ABC_tran"/>
    <property type="match status" value="2"/>
</dbReference>
<sequence>MSDDKKVIFAMSGLTKTFPGANTPVLKNIYLSFFYGAKIGILGLNGSGKSTLLKIIAGVDKNYQGDVVFQPGYTVGYLEQEPQLDDDKTVMEIVREGAAETVAILDEYNSINDQFGLEEVYSNPDKMEKLMNRQAELQDQIDAANAWELDTKLEIAMDALRTPDGDKKIGVLSGGERRRVALCRLLLQEPDVLLLDEPTNHLDAESVHWLEHHLAQYKGTVIAVTHDRYFLDNVAGWILELDRGEGIPWKGNYSSWLDQKSKRMAQESKTASKRQKTLERELDWVRQGAKGRQTKQKARLKNYDKLMSQDQKQLDEKLEIYIPNGPRLGTNVIEAVGVAKGYDDKLLYDNLNFNLPQAGIVGVIGPNGAGKTTIFRMIMGEETPDKGEFKVGETAKIAYVDQKHSNIDPEKTIWQNFSDEQELVMMGGKEVNSRAYLSRFNFSGGEQNKKVKLLSGGERNRLHLAMTLKEEGNVLLLDEPTNDLDVNTLRALEEGLENFAGCAVVISHDRWFLDRICTHILAFEGDSQVYFFEGGFSEYEENKKKRLGGDLMPKRIKYRKLVR</sequence>
<dbReference type="GO" id="GO:0005524">
    <property type="term" value="F:ATP binding"/>
    <property type="evidence" value="ECO:0007669"/>
    <property type="project" value="UniProtKB-UniRule"/>
</dbReference>
<dbReference type="InterPro" id="IPR022374">
    <property type="entry name" value="EttA"/>
</dbReference>
<organism evidence="14 15">
    <name type="scientific">Winogradskyella eximia</name>
    <dbReference type="NCBI Taxonomy" id="262006"/>
    <lineage>
        <taxon>Bacteria</taxon>
        <taxon>Pseudomonadati</taxon>
        <taxon>Bacteroidota</taxon>
        <taxon>Flavobacteriia</taxon>
        <taxon>Flavobacteriales</taxon>
        <taxon>Flavobacteriaceae</taxon>
        <taxon>Winogradskyella</taxon>
    </lineage>
</organism>
<keyword evidence="4 12" id="KW-0699">rRNA-binding</keyword>
<gene>
    <name evidence="12" type="primary">ettA</name>
    <name evidence="14" type="ORF">DFQ10_102283</name>
</gene>
<proteinExistence type="inferred from homology"/>
<dbReference type="CDD" id="cd03221">
    <property type="entry name" value="ABCF_EF-3"/>
    <property type="match status" value="2"/>
</dbReference>
<accession>A0A3D9H7E4</accession>
<dbReference type="Pfam" id="PF12848">
    <property type="entry name" value="ABC_tran_Xtn"/>
    <property type="match status" value="1"/>
</dbReference>
<dbReference type="PANTHER" id="PTHR43858">
    <property type="entry name" value="ENERGY-DEPENDENT TRANSLATIONAL THROTTLE PROTEIN ETTA"/>
    <property type="match status" value="1"/>
</dbReference>
<dbReference type="FunFam" id="3.40.50.300:FF:000011">
    <property type="entry name" value="Putative ABC transporter ATP-binding component"/>
    <property type="match status" value="1"/>
</dbReference>
<name>A0A3D9H7E4_9FLAO</name>
<dbReference type="EMBL" id="QRDV01000002">
    <property type="protein sequence ID" value="RED45414.1"/>
    <property type="molecule type" value="Genomic_DNA"/>
</dbReference>
<evidence type="ECO:0000256" key="11">
    <source>
        <dbReference type="ARBA" id="ARBA00022917"/>
    </source>
</evidence>
<protein>
    <recommendedName>
        <fullName evidence="12">Energy-dependent translational throttle protein EttA</fullName>
        <ecNumber evidence="12">3.6.1.-</ecNumber>
    </recommendedName>
    <alternativeName>
        <fullName evidence="12">Translational regulatory factor EttA</fullName>
    </alternativeName>
</protein>
<dbReference type="InterPro" id="IPR032781">
    <property type="entry name" value="ABC_tran_Xtn"/>
</dbReference>
<dbReference type="GO" id="GO:0045900">
    <property type="term" value="P:negative regulation of translational elongation"/>
    <property type="evidence" value="ECO:0007669"/>
    <property type="project" value="UniProtKB-UniRule"/>
</dbReference>
<keyword evidence="8 12" id="KW-0067">ATP-binding</keyword>
<evidence type="ECO:0000313" key="14">
    <source>
        <dbReference type="EMBL" id="RED45414.1"/>
    </source>
</evidence>
<keyword evidence="3 12" id="KW-0820">tRNA-binding</keyword>
<comment type="function">
    <text evidence="12">A translation factor that gates the progression of the 70S ribosomal initiation complex (IC, containing tRNA(fMet) in the P-site) into the translation elongation cycle by using a mechanism sensitive to the ATP/ADP ratio. Binds to the 70S ribosome E-site where it modulates the state of the translating ribosome during subunit translocation. ATP hydrolysis probably frees it from the ribosome, which can enter the elongation phase.</text>
</comment>
<evidence type="ECO:0000256" key="7">
    <source>
        <dbReference type="ARBA" id="ARBA00022801"/>
    </source>
</evidence>
<feature type="region of interest" description="PtIM" evidence="12">
    <location>
        <begin position="251"/>
        <end position="331"/>
    </location>
</feature>
<dbReference type="Proteomes" id="UP000256980">
    <property type="component" value="Unassembled WGS sequence"/>
</dbReference>
<keyword evidence="10 12" id="KW-0694">RNA-binding</keyword>
<dbReference type="NCBIfam" id="TIGR03719">
    <property type="entry name" value="ABC_ABC_ChvD"/>
    <property type="match status" value="1"/>
</dbReference>
<evidence type="ECO:0000256" key="12">
    <source>
        <dbReference type="HAMAP-Rule" id="MF_00847"/>
    </source>
</evidence>
<reference evidence="14 15" key="1">
    <citation type="submission" date="2018-07" db="EMBL/GenBank/DDBJ databases">
        <title>Genomic Encyclopedia of Type Strains, Phase III (KMG-III): the genomes of soil and plant-associated and newly described type strains.</title>
        <authorList>
            <person name="Whitman W."/>
        </authorList>
    </citation>
    <scope>NUCLEOTIDE SEQUENCE [LARGE SCALE GENOMIC DNA]</scope>
    <source>
        <strain evidence="14 15">CECT 7946</strain>
    </source>
</reference>
<comment type="caution">
    <text evidence="12">Lacks conserved residue(s) required for the propagation of feature annotation.</text>
</comment>
<keyword evidence="7 12" id="KW-0378">Hydrolase</keyword>
<comment type="domain">
    <text evidence="12">The arm domain is inserted in the first ABC transporter domain. Probably contacts ribosomal protein L1.</text>
</comment>
<dbReference type="InterPro" id="IPR027417">
    <property type="entry name" value="P-loop_NTPase"/>
</dbReference>
<dbReference type="InterPro" id="IPR003439">
    <property type="entry name" value="ABC_transporter-like_ATP-bd"/>
</dbReference>
<comment type="caution">
    <text evidence="14">The sequence shown here is derived from an EMBL/GenBank/DDBJ whole genome shotgun (WGS) entry which is preliminary data.</text>
</comment>
<dbReference type="InterPro" id="IPR017871">
    <property type="entry name" value="ABC_transporter-like_CS"/>
</dbReference>
<dbReference type="NCBIfam" id="NF008775">
    <property type="entry name" value="PRK11819.1"/>
    <property type="match status" value="1"/>
</dbReference>
<comment type="catalytic activity">
    <reaction evidence="12">
        <text>ATP + H2O = ADP + phosphate + H(+)</text>
        <dbReference type="Rhea" id="RHEA:13065"/>
        <dbReference type="ChEBI" id="CHEBI:15377"/>
        <dbReference type="ChEBI" id="CHEBI:15378"/>
        <dbReference type="ChEBI" id="CHEBI:30616"/>
        <dbReference type="ChEBI" id="CHEBI:43474"/>
        <dbReference type="ChEBI" id="CHEBI:456216"/>
    </reaction>
</comment>
<keyword evidence="15" id="KW-1185">Reference proteome</keyword>
<evidence type="ECO:0000256" key="1">
    <source>
        <dbReference type="ARBA" id="ARBA00005868"/>
    </source>
</evidence>
<evidence type="ECO:0000256" key="3">
    <source>
        <dbReference type="ARBA" id="ARBA00022555"/>
    </source>
</evidence>
<comment type="subunit">
    <text evidence="12">Monomer. Probably contacts ribosomal proteins L1, L5, L33 and S7, the 16S and 23S rRNA and the P-site containing tRNA(fMet).</text>
</comment>
<dbReference type="SMART" id="SM00382">
    <property type="entry name" value="AAA"/>
    <property type="match status" value="2"/>
</dbReference>